<comment type="similarity">
    <text evidence="1">Belongs to the sulfatase family.</text>
</comment>
<dbReference type="PROSITE" id="PS00523">
    <property type="entry name" value="SULFATASE_1"/>
    <property type="match status" value="1"/>
</dbReference>
<dbReference type="GO" id="GO:0046872">
    <property type="term" value="F:metal ion binding"/>
    <property type="evidence" value="ECO:0007669"/>
    <property type="project" value="UniProtKB-KW"/>
</dbReference>
<keyword evidence="2" id="KW-0479">Metal-binding</keyword>
<dbReference type="PANTHER" id="PTHR42693:SF53">
    <property type="entry name" value="ENDO-4-O-SULFATASE"/>
    <property type="match status" value="1"/>
</dbReference>
<reference evidence="5 6" key="1">
    <citation type="journal article" date="2011" name="J. Bacteriol.">
        <title>Genome sequence of strain IMCC3088, a proteorhodopsin-containing marine bacterium belonging to the OM60/NOR5 clade.</title>
        <authorList>
            <person name="Jang Y."/>
            <person name="Oh H.M."/>
            <person name="Kang I."/>
            <person name="Lee K."/>
            <person name="Yang S.J."/>
            <person name="Cho J.C."/>
        </authorList>
    </citation>
    <scope>NUCLEOTIDE SEQUENCE [LARGE SCALE GENOMIC DNA]</scope>
    <source>
        <strain evidence="5 6">IMCC3088</strain>
    </source>
</reference>
<sequence length="560" mass="63200">MNVKRIGLLVGCIAFVLFGLWYFRLPLLLQLVTLQSAREYRDLPAAPELAWQQGPAEANERASETRPNIVLIVADDLGFNDISTFGGGIANGAVPTPNIDRLAAEGAIFEQSYSGASTCAPSRAMMMTGRYPTRTGYEFTPTPPGMASIVSRLYNQIDPFPEAYYSQDLEDQQPDFHSKGLPTEEVTVAEVLKQQGYYTAHIGKWHLGRTNGMDPNSQGFDDSLLMQSFLFLPQDDPRVVNAKLDFDPIDRFLWAKSGFSGSFNTVNEQRFKPKGYLTDYWTDEAIRVIEANRSRPFFLYLAHWGVHTPLQATKEDYEAVGDLQPHRLRVYAAMIRALDRSVGRVLDALDQRGLSENTLVIFTSDNGGPGYIGLSDINKPFRGWKITQFEGGIRVPLFLRWPRVIESGVRINTPVAHIDMMPTISAAAQASLPSDRVVDGMSVLPLLTQTGRENWSRDTLFWQNGQYQVVRHGDWKLQVNSPKLTEPKQWLYHLAEDPYEINNLATRYPDKVRELSKLLLEHNQDRVPPLYPATTELPVLIDKTLAETYEEGDEYVYTPN</sequence>
<dbReference type="InterPro" id="IPR000917">
    <property type="entry name" value="Sulfatase_N"/>
</dbReference>
<name>F3L461_9GAMM</name>
<gene>
    <name evidence="5" type="ORF">IMCC3088_2442</name>
</gene>
<evidence type="ECO:0000256" key="2">
    <source>
        <dbReference type="ARBA" id="ARBA00022723"/>
    </source>
</evidence>
<accession>F3L461</accession>
<dbReference type="PROSITE" id="PS00149">
    <property type="entry name" value="SULFATASE_2"/>
    <property type="match status" value="1"/>
</dbReference>
<evidence type="ECO:0000256" key="1">
    <source>
        <dbReference type="ARBA" id="ARBA00008779"/>
    </source>
</evidence>
<dbReference type="eggNOG" id="COG3119">
    <property type="taxonomic scope" value="Bacteria"/>
</dbReference>
<evidence type="ECO:0000256" key="3">
    <source>
        <dbReference type="ARBA" id="ARBA00022801"/>
    </source>
</evidence>
<dbReference type="InterPro" id="IPR017850">
    <property type="entry name" value="Alkaline_phosphatase_core_sf"/>
</dbReference>
<dbReference type="PANTHER" id="PTHR42693">
    <property type="entry name" value="ARYLSULFATASE FAMILY MEMBER"/>
    <property type="match status" value="1"/>
</dbReference>
<organism evidence="5 6">
    <name type="scientific">Aequoribacter fuscus</name>
    <dbReference type="NCBI Taxonomy" id="2518989"/>
    <lineage>
        <taxon>Bacteria</taxon>
        <taxon>Pseudomonadati</taxon>
        <taxon>Pseudomonadota</taxon>
        <taxon>Gammaproteobacteria</taxon>
        <taxon>Cellvibrionales</taxon>
        <taxon>Halieaceae</taxon>
        <taxon>Aequoribacter</taxon>
    </lineage>
</organism>
<dbReference type="InterPro" id="IPR024607">
    <property type="entry name" value="Sulfatase_CS"/>
</dbReference>
<keyword evidence="3" id="KW-0378">Hydrolase</keyword>
<keyword evidence="6" id="KW-1185">Reference proteome</keyword>
<protein>
    <submittedName>
        <fullName evidence="5">Arylsulfatase</fullName>
    </submittedName>
</protein>
<dbReference type="AlphaFoldDB" id="F3L461"/>
<dbReference type="OrthoDB" id="974590at2"/>
<dbReference type="InterPro" id="IPR050738">
    <property type="entry name" value="Sulfatase"/>
</dbReference>
<dbReference type="EMBL" id="AEIG01000076">
    <property type="protein sequence ID" value="EGG28891.1"/>
    <property type="molecule type" value="Genomic_DNA"/>
</dbReference>
<dbReference type="GO" id="GO:0004065">
    <property type="term" value="F:arylsulfatase activity"/>
    <property type="evidence" value="ECO:0007669"/>
    <property type="project" value="TreeGrafter"/>
</dbReference>
<keyword evidence="4" id="KW-0106">Calcium</keyword>
<dbReference type="SUPFAM" id="SSF53649">
    <property type="entry name" value="Alkaline phosphatase-like"/>
    <property type="match status" value="1"/>
</dbReference>
<evidence type="ECO:0000313" key="6">
    <source>
        <dbReference type="Proteomes" id="UP000005615"/>
    </source>
</evidence>
<dbReference type="Pfam" id="PF00884">
    <property type="entry name" value="Sulfatase"/>
    <property type="match status" value="1"/>
</dbReference>
<dbReference type="STRING" id="2518989.IMCC3088_2442"/>
<dbReference type="Proteomes" id="UP000005615">
    <property type="component" value="Unassembled WGS sequence"/>
</dbReference>
<dbReference type="RefSeq" id="WP_009576612.1">
    <property type="nucleotide sequence ID" value="NZ_AEIG01000076.1"/>
</dbReference>
<comment type="caution">
    <text evidence="5">The sequence shown here is derived from an EMBL/GenBank/DDBJ whole genome shotgun (WGS) entry which is preliminary data.</text>
</comment>
<proteinExistence type="inferred from homology"/>
<evidence type="ECO:0000313" key="5">
    <source>
        <dbReference type="EMBL" id="EGG28891.1"/>
    </source>
</evidence>
<dbReference type="CDD" id="cd16144">
    <property type="entry name" value="ARS_like"/>
    <property type="match status" value="1"/>
</dbReference>
<dbReference type="Gene3D" id="3.40.720.10">
    <property type="entry name" value="Alkaline Phosphatase, subunit A"/>
    <property type="match status" value="1"/>
</dbReference>
<dbReference type="Gene3D" id="3.30.1120.10">
    <property type="match status" value="1"/>
</dbReference>
<evidence type="ECO:0000256" key="4">
    <source>
        <dbReference type="ARBA" id="ARBA00022837"/>
    </source>
</evidence>